<feature type="region of interest" description="Disordered" evidence="1">
    <location>
        <begin position="608"/>
        <end position="639"/>
    </location>
</feature>
<evidence type="ECO:0000313" key="2">
    <source>
        <dbReference type="EMBL" id="PBK58242.1"/>
    </source>
</evidence>
<dbReference type="AlphaFoldDB" id="A0A2H3ATK5"/>
<evidence type="ECO:0000313" key="3">
    <source>
        <dbReference type="Proteomes" id="UP000218334"/>
    </source>
</evidence>
<gene>
    <name evidence="2" type="ORF">ARMSODRAFT_1010231</name>
</gene>
<evidence type="ECO:0000256" key="1">
    <source>
        <dbReference type="SAM" id="MobiDB-lite"/>
    </source>
</evidence>
<feature type="compositionally biased region" description="Basic and acidic residues" evidence="1">
    <location>
        <begin position="859"/>
        <end position="868"/>
    </location>
</feature>
<reference evidence="3" key="1">
    <citation type="journal article" date="2017" name="Nat. Ecol. Evol.">
        <title>Genome expansion and lineage-specific genetic innovations in the forest pathogenic fungi Armillaria.</title>
        <authorList>
            <person name="Sipos G."/>
            <person name="Prasanna A.N."/>
            <person name="Walter M.C."/>
            <person name="O'Connor E."/>
            <person name="Balint B."/>
            <person name="Krizsan K."/>
            <person name="Kiss B."/>
            <person name="Hess J."/>
            <person name="Varga T."/>
            <person name="Slot J."/>
            <person name="Riley R."/>
            <person name="Boka B."/>
            <person name="Rigling D."/>
            <person name="Barry K."/>
            <person name="Lee J."/>
            <person name="Mihaltcheva S."/>
            <person name="LaButti K."/>
            <person name="Lipzen A."/>
            <person name="Waldron R."/>
            <person name="Moloney N.M."/>
            <person name="Sperisen C."/>
            <person name="Kredics L."/>
            <person name="Vagvoelgyi C."/>
            <person name="Patrignani A."/>
            <person name="Fitzpatrick D."/>
            <person name="Nagy I."/>
            <person name="Doyle S."/>
            <person name="Anderson J.B."/>
            <person name="Grigoriev I.V."/>
            <person name="Gueldener U."/>
            <person name="Muensterkoetter M."/>
            <person name="Nagy L.G."/>
        </authorList>
    </citation>
    <scope>NUCLEOTIDE SEQUENCE [LARGE SCALE GENOMIC DNA]</scope>
    <source>
        <strain evidence="3">28-4</strain>
    </source>
</reference>
<sequence>MPSMWNNGIHPGTVYSLSEYVDLLQTAYQAALNEEEDSNQMEIFVEMAVKGMSDYQSFGIDIMQDSDAGQVQTGDLCKDFDSYLGIYTHAPYMGEAKLPAIAQDDYHNLSKDVHFEYNFETPEDPCYKPHRIPNSCLLRFGVNSKICIMFPKLYHAGRGNSFLSEEERSHLYSAVTQAHRKADRLSSHERPATWEAAMLRADPVGRSQKRAQVHHVNLPAHATHGFLEFLLQILNDEGSEPWTRNALYYVECRGLKELKRHSLEDGNFLNTSEVLLEEFLGEIAPPIAELGDVAYVDTALEIGQHQAAVLPRTSQHAAFISAVLGIPQQIADALATHDFKGYLRQPFALLGEASGCRISYPDGTGAHQAVFIQIYTSDKALVAHPSSKKNAIYLKPSHVLFQEGETYRGAIPPFIQYACQAFAENSTEMDIITRVEARVPYMEAAQVFNGITGQSVRSFVTLHRATVVWGYKYFRAHAFGQVLAWQTTRGQEPEWAKLQAVMATLYIIWCFNATLAFDQPWGADEDLVLSCADVPKGEGIGTYPLLKPHRDQDGVLNAPMIWDGALWVRNIALPPDTSCPRLQKQTWTRLQKTSWDFYLDKHSLGEMSGARQPNTQLPHPNHIPRRRGPTDSGATSAAPQGRLIHLDYPVNDRPYDMGEDLSVSELEEPEEETRRMSEMLAHLVNDTICGVMQSIGSKQNQGASYCKMLQKDRVLCTPDTFKDLNLGAYFPAAWVDPQKSSWIRTIQLTFPHRELQFTEKAQGYRRNEGWTAFCKYRDRISDPEHARTVVNQVQKEMHSWAWFPYAQKERQVDYKAGSAKCVYWQWPPQETPPSRKEHAIRIAVNPHYFNKLRFDDASDPVLGERIEENQPAPPPPHREDDRSSHWGSRGSDDDEEDEDDD</sequence>
<accession>A0A2H3ATK5</accession>
<keyword evidence="3" id="KW-1185">Reference proteome</keyword>
<protein>
    <submittedName>
        <fullName evidence="2">Uncharacterized protein</fullName>
    </submittedName>
</protein>
<dbReference type="Proteomes" id="UP000218334">
    <property type="component" value="Unassembled WGS sequence"/>
</dbReference>
<feature type="compositionally biased region" description="Acidic residues" evidence="1">
    <location>
        <begin position="892"/>
        <end position="901"/>
    </location>
</feature>
<dbReference type="EMBL" id="KZ293567">
    <property type="protein sequence ID" value="PBK58242.1"/>
    <property type="molecule type" value="Genomic_DNA"/>
</dbReference>
<feature type="region of interest" description="Disordered" evidence="1">
    <location>
        <begin position="859"/>
        <end position="901"/>
    </location>
</feature>
<name>A0A2H3ATK5_9AGAR</name>
<dbReference type="STRING" id="1076256.A0A2H3ATK5"/>
<proteinExistence type="predicted"/>
<organism evidence="2 3">
    <name type="scientific">Armillaria solidipes</name>
    <dbReference type="NCBI Taxonomy" id="1076256"/>
    <lineage>
        <taxon>Eukaryota</taxon>
        <taxon>Fungi</taxon>
        <taxon>Dikarya</taxon>
        <taxon>Basidiomycota</taxon>
        <taxon>Agaricomycotina</taxon>
        <taxon>Agaricomycetes</taxon>
        <taxon>Agaricomycetidae</taxon>
        <taxon>Agaricales</taxon>
        <taxon>Marasmiineae</taxon>
        <taxon>Physalacriaceae</taxon>
        <taxon>Armillaria</taxon>
    </lineage>
</organism>